<accession>A0A1C4AVG9</accession>
<sequence>MKLPHYNFLLHCVKQSENIIFALFFAFFSASIYADDTNDALALLNKMNHAAQTQDYRIHFLSQDKDQYATTFEYSHLGATSKEAVNACLRYLEGPDKEIILHKGITSYFQPDSPSFSITSSRIIEVFPDVIYNNFNDLKDIYDFIILGKARTANRSAQLVKIVAKEKDRYSYVIWIDDETYLPIRVDLLDQNNDIISQLKVIQLDDKFDKKQIISYINGRTYPILLSIEKQNNLLDQWRLAWLPQGFKEIAAYNLNFYSSDIATKLYSDGVFSFTVNISSEQAKQSNQIIQQGGQTIYSTNLGHKNIIVIGNLPRTTVERIAQNIIQK</sequence>
<evidence type="ECO:0000313" key="8">
    <source>
        <dbReference type="Proteomes" id="UP000199670"/>
    </source>
</evidence>
<feature type="domain" description="MucB/RseB C-terminal" evidence="6">
    <location>
        <begin position="236"/>
        <end position="325"/>
    </location>
</feature>
<evidence type="ECO:0000256" key="3">
    <source>
        <dbReference type="ARBA" id="ARBA00022729"/>
    </source>
</evidence>
<dbReference type="AlphaFoldDB" id="A0A1C4AVG9"/>
<dbReference type="GO" id="GO:0045152">
    <property type="term" value="F:antisigma factor binding"/>
    <property type="evidence" value="ECO:0007669"/>
    <property type="project" value="TreeGrafter"/>
</dbReference>
<dbReference type="STRING" id="1798182.GA0061081_103146"/>
<evidence type="ECO:0000256" key="1">
    <source>
        <dbReference type="ARBA" id="ARBA00004418"/>
    </source>
</evidence>
<evidence type="ECO:0000256" key="4">
    <source>
        <dbReference type="ARBA" id="ARBA00022764"/>
    </source>
</evidence>
<dbReference type="EMBL" id="FMAQ01000003">
    <property type="protein sequence ID" value="SCB98526.1"/>
    <property type="molecule type" value="Genomic_DNA"/>
</dbReference>
<dbReference type="RefSeq" id="WP_091347521.1">
    <property type="nucleotide sequence ID" value="NZ_FMAQ01000003.1"/>
</dbReference>
<proteinExistence type="inferred from homology"/>
<comment type="subcellular location">
    <subcellularLocation>
        <location evidence="1">Periplasm</location>
    </subcellularLocation>
</comment>
<reference evidence="8" key="1">
    <citation type="submission" date="2016-08" db="EMBL/GenBank/DDBJ databases">
        <authorList>
            <person name="Varghese N."/>
            <person name="Submissions Spin"/>
        </authorList>
    </citation>
    <scope>NUCLEOTIDE SEQUENCE [LARGE SCALE GENOMIC DNA]</scope>
    <source>
        <strain evidence="8">R-53248</strain>
    </source>
</reference>
<evidence type="ECO:0000313" key="7">
    <source>
        <dbReference type="EMBL" id="SCB98526.1"/>
    </source>
</evidence>
<dbReference type="Gene3D" id="3.30.200.100">
    <property type="entry name" value="MucB/RseB, C-terminal domain"/>
    <property type="match status" value="1"/>
</dbReference>
<dbReference type="Pfam" id="PF03888">
    <property type="entry name" value="MucB_RseB"/>
    <property type="match status" value="1"/>
</dbReference>
<dbReference type="PANTHER" id="PTHR38782">
    <property type="match status" value="1"/>
</dbReference>
<dbReference type="Gene3D" id="2.50.20.10">
    <property type="entry name" value="Lipoprotein localisation LolA/LolB/LppX"/>
    <property type="match status" value="1"/>
</dbReference>
<dbReference type="PANTHER" id="PTHR38782:SF1">
    <property type="entry name" value="SIGMA-E FACTOR REGULATORY PROTEIN RSEB"/>
    <property type="match status" value="1"/>
</dbReference>
<keyword evidence="8" id="KW-1185">Reference proteome</keyword>
<feature type="domain" description="MucB/RseB N-terminal" evidence="5">
    <location>
        <begin position="39"/>
        <end position="205"/>
    </location>
</feature>
<dbReference type="InterPro" id="IPR038484">
    <property type="entry name" value="MucB/RseB_C_sf"/>
</dbReference>
<keyword evidence="4" id="KW-0574">Periplasm</keyword>
<evidence type="ECO:0000259" key="5">
    <source>
        <dbReference type="Pfam" id="PF03888"/>
    </source>
</evidence>
<dbReference type="GO" id="GO:0030288">
    <property type="term" value="C:outer membrane-bounded periplasmic space"/>
    <property type="evidence" value="ECO:0007669"/>
    <property type="project" value="TreeGrafter"/>
</dbReference>
<comment type="similarity">
    <text evidence="2">Belongs to the RseB family.</text>
</comment>
<evidence type="ECO:0000256" key="2">
    <source>
        <dbReference type="ARBA" id="ARBA00008150"/>
    </source>
</evidence>
<organism evidence="7 8">
    <name type="scientific">Gilliamella bombicola</name>
    <dbReference type="NCBI Taxonomy" id="1798182"/>
    <lineage>
        <taxon>Bacteria</taxon>
        <taxon>Pseudomonadati</taxon>
        <taxon>Pseudomonadota</taxon>
        <taxon>Gammaproteobacteria</taxon>
        <taxon>Orbales</taxon>
        <taxon>Orbaceae</taxon>
        <taxon>Gilliamella</taxon>
    </lineage>
</organism>
<dbReference type="InterPro" id="IPR033436">
    <property type="entry name" value="MucB/RseB_C"/>
</dbReference>
<gene>
    <name evidence="7" type="ORF">GA0061081_103146</name>
</gene>
<protein>
    <submittedName>
        <fullName evidence="7">Sigma E regulatory protein, MucB/RseB</fullName>
    </submittedName>
</protein>
<dbReference type="Pfam" id="PF17188">
    <property type="entry name" value="MucB_RseB_C"/>
    <property type="match status" value="1"/>
</dbReference>
<dbReference type="GO" id="GO:0032885">
    <property type="term" value="P:regulation of polysaccharide biosynthetic process"/>
    <property type="evidence" value="ECO:0007669"/>
    <property type="project" value="TreeGrafter"/>
</dbReference>
<dbReference type="PIRSF" id="PIRSF005427">
    <property type="entry name" value="RseB"/>
    <property type="match status" value="1"/>
</dbReference>
<dbReference type="CDD" id="cd16327">
    <property type="entry name" value="RseB"/>
    <property type="match status" value="1"/>
</dbReference>
<name>A0A1C4AVG9_9GAMM</name>
<keyword evidence="3" id="KW-0732">Signal</keyword>
<dbReference type="OrthoDB" id="7067274at2"/>
<dbReference type="InterPro" id="IPR005588">
    <property type="entry name" value="MucB_RseB"/>
</dbReference>
<evidence type="ECO:0000259" key="6">
    <source>
        <dbReference type="Pfam" id="PF17188"/>
    </source>
</evidence>
<dbReference type="Proteomes" id="UP000199670">
    <property type="component" value="Unassembled WGS sequence"/>
</dbReference>
<dbReference type="InterPro" id="IPR033434">
    <property type="entry name" value="MucB/RseB_N"/>
</dbReference>